<protein>
    <submittedName>
        <fullName evidence="2">Uncharacterized protein</fullName>
    </submittedName>
</protein>
<feature type="transmembrane region" description="Helical" evidence="1">
    <location>
        <begin position="93"/>
        <end position="114"/>
    </location>
</feature>
<proteinExistence type="predicted"/>
<dbReference type="OrthoDB" id="5376804at2759"/>
<accession>A0A6A6B4Z4</accession>
<organism evidence="2 3">
    <name type="scientific">Aplosporella prunicola CBS 121167</name>
    <dbReference type="NCBI Taxonomy" id="1176127"/>
    <lineage>
        <taxon>Eukaryota</taxon>
        <taxon>Fungi</taxon>
        <taxon>Dikarya</taxon>
        <taxon>Ascomycota</taxon>
        <taxon>Pezizomycotina</taxon>
        <taxon>Dothideomycetes</taxon>
        <taxon>Dothideomycetes incertae sedis</taxon>
        <taxon>Botryosphaeriales</taxon>
        <taxon>Aplosporellaceae</taxon>
        <taxon>Aplosporella</taxon>
    </lineage>
</organism>
<dbReference type="EMBL" id="ML995493">
    <property type="protein sequence ID" value="KAF2139232.1"/>
    <property type="molecule type" value="Genomic_DNA"/>
</dbReference>
<evidence type="ECO:0000313" key="3">
    <source>
        <dbReference type="Proteomes" id="UP000799438"/>
    </source>
</evidence>
<evidence type="ECO:0000256" key="1">
    <source>
        <dbReference type="SAM" id="Phobius"/>
    </source>
</evidence>
<keyword evidence="1" id="KW-0472">Membrane</keyword>
<dbReference type="GeneID" id="54300855"/>
<feature type="transmembrane region" description="Helical" evidence="1">
    <location>
        <begin position="156"/>
        <end position="177"/>
    </location>
</feature>
<dbReference type="AlphaFoldDB" id="A0A6A6B4Z4"/>
<sequence length="605" mass="67793">MNFNSNPLQTWSPPQQTYLEHIPPSQSLIEDKPSKDHKKDGRCFSHLADRWWLWEISGIIVSLSAATAILVVLPCLHNSPLDNWRFVLAPSTMISTFVTILKTSMLLVIAQGLSQIKWLHFKTKAHSLKDLDMYDEASRGPWGAFQFFLHLKPRNYLQSGTFLATVGAFTMVASLTMEPFAQQVISIETRTRPKLDARAEIPVANNYDSGLSRYYYTNVLADLKNSDLQGAFIRGIFNLPYPIDYFCSTGNCTWPDYTTLGLCSSCKNVTLESTPNKDYTAIYDAFYSTKVKNCDGCRFTYETPENNHMLFNSVCTCASPRTIISGNATLNRFANKSLTAIAIVKVNSSLGGDSSLPDVTECKISWCAKAYRGVRVVNGTMPPYSVNEVPLEALDGPLDRPSCFMKDKSRMSFEIRSGSKELANASAAQGHKNFAVNCIDHLVINNFINRIMNFAVSLFGEDGSGYHPGITLFPQNITEAMSHVAESLTRQVQIGHNTTMLQGTAYYPESYVVVRWKWIVFPLVLVLIGTVFLITNIYLQHTHNVKLWKSSLLPFLFHGVQGWSDSDLNLDEKRDLDRKGKSMTAKLGRNNEGSYKFMKAGVLTP</sequence>
<reference evidence="2" key="1">
    <citation type="journal article" date="2020" name="Stud. Mycol.">
        <title>101 Dothideomycetes genomes: a test case for predicting lifestyles and emergence of pathogens.</title>
        <authorList>
            <person name="Haridas S."/>
            <person name="Albert R."/>
            <person name="Binder M."/>
            <person name="Bloem J."/>
            <person name="Labutti K."/>
            <person name="Salamov A."/>
            <person name="Andreopoulos B."/>
            <person name="Baker S."/>
            <person name="Barry K."/>
            <person name="Bills G."/>
            <person name="Bluhm B."/>
            <person name="Cannon C."/>
            <person name="Castanera R."/>
            <person name="Culley D."/>
            <person name="Daum C."/>
            <person name="Ezra D."/>
            <person name="Gonzalez J."/>
            <person name="Henrissat B."/>
            <person name="Kuo A."/>
            <person name="Liang C."/>
            <person name="Lipzen A."/>
            <person name="Lutzoni F."/>
            <person name="Magnuson J."/>
            <person name="Mondo S."/>
            <person name="Nolan M."/>
            <person name="Ohm R."/>
            <person name="Pangilinan J."/>
            <person name="Park H.-J."/>
            <person name="Ramirez L."/>
            <person name="Alfaro M."/>
            <person name="Sun H."/>
            <person name="Tritt A."/>
            <person name="Yoshinaga Y."/>
            <person name="Zwiers L.-H."/>
            <person name="Turgeon B."/>
            <person name="Goodwin S."/>
            <person name="Spatafora J."/>
            <person name="Crous P."/>
            <person name="Grigoriev I."/>
        </authorList>
    </citation>
    <scope>NUCLEOTIDE SEQUENCE</scope>
    <source>
        <strain evidence="2">CBS 121167</strain>
    </source>
</reference>
<keyword evidence="3" id="KW-1185">Reference proteome</keyword>
<feature type="transmembrane region" description="Helical" evidence="1">
    <location>
        <begin position="518"/>
        <end position="539"/>
    </location>
</feature>
<dbReference type="Pfam" id="PF11374">
    <property type="entry name" value="DUF3176"/>
    <property type="match status" value="1"/>
</dbReference>
<dbReference type="PANTHER" id="PTHR35394">
    <property type="entry name" value="DUF3176 DOMAIN-CONTAINING PROTEIN"/>
    <property type="match status" value="1"/>
</dbReference>
<dbReference type="RefSeq" id="XP_033394945.1">
    <property type="nucleotide sequence ID" value="XM_033543358.1"/>
</dbReference>
<keyword evidence="1" id="KW-0812">Transmembrane</keyword>
<dbReference type="Proteomes" id="UP000799438">
    <property type="component" value="Unassembled WGS sequence"/>
</dbReference>
<dbReference type="PANTHER" id="PTHR35394:SF5">
    <property type="entry name" value="DUF3176 DOMAIN-CONTAINING PROTEIN"/>
    <property type="match status" value="1"/>
</dbReference>
<feature type="transmembrane region" description="Helical" evidence="1">
    <location>
        <begin position="52"/>
        <end position="73"/>
    </location>
</feature>
<dbReference type="InterPro" id="IPR021514">
    <property type="entry name" value="DUF3176"/>
</dbReference>
<gene>
    <name evidence="2" type="ORF">K452DRAFT_310684</name>
</gene>
<keyword evidence="1" id="KW-1133">Transmembrane helix</keyword>
<evidence type="ECO:0000313" key="2">
    <source>
        <dbReference type="EMBL" id="KAF2139232.1"/>
    </source>
</evidence>
<name>A0A6A6B4Z4_9PEZI</name>